<evidence type="ECO:0000313" key="1">
    <source>
        <dbReference type="EMBL" id="QDH85093.1"/>
    </source>
</evidence>
<dbReference type="Proteomes" id="UP000318136">
    <property type="component" value="Segment"/>
</dbReference>
<name>A0A514CX53_9CAUD</name>
<dbReference type="GeneID" id="63911662"/>
<dbReference type="RefSeq" id="YP_010050924.1">
    <property type="nucleotide sequence ID" value="NC_054435.1"/>
</dbReference>
<reference evidence="1 2" key="1">
    <citation type="submission" date="2019-05" db="EMBL/GenBank/DDBJ databases">
        <authorList>
            <person name="Bordelon H.A."/>
            <person name="Brister E.M."/>
            <person name="Bryans A.M."/>
            <person name="Calk A.E."/>
            <person name="Capers C."/>
            <person name="Corrent J.M."/>
            <person name="Delphin C.N."/>
            <person name="Erbelding G.W."/>
            <person name="Gottschalck B.A."/>
            <person name="Hale B.T."/>
            <person name="Jones N.T."/>
            <person name="Mire A.R."/>
            <person name="Perkins A.R."/>
            <person name="Quackenbush R.D."/>
            <person name="Rogers C.S."/>
            <person name="Stewart N.C."/>
            <person name="Threeton H.N."/>
            <person name="Wiggins Z.F."/>
            <person name="Hancock A.M."/>
            <person name="Gissendanner C.R."/>
            <person name="Findley A.M."/>
            <person name="Wills S.J."/>
            <person name="Clifford K.A."/>
            <person name="Elmore F.L."/>
            <person name="Knight M.S."/>
            <person name="Le K."/>
            <person name="Lobaina D."/>
            <person name="Nougues D."/>
            <person name="Salama A."/>
            <person name="Stoeber S.D."/>
            <person name="Sweeney K.J."/>
            <person name="Truong T.G."/>
            <person name="Alvaro L.E."/>
            <person name="Isern S."/>
            <person name="Michael S.F."/>
            <person name="Monti D.L."/>
            <person name="Garlena R.A."/>
            <person name="Russell D.A."/>
            <person name="Pope W.H."/>
            <person name="Jacobs-Sera D."/>
            <person name="Hatfull G.F."/>
        </authorList>
    </citation>
    <scope>NUCLEOTIDE SEQUENCE [LARGE SCALE GENOMIC DNA]</scope>
</reference>
<dbReference type="EMBL" id="MN010758">
    <property type="protein sequence ID" value="QDH85093.1"/>
    <property type="molecule type" value="Genomic_DNA"/>
</dbReference>
<evidence type="ECO:0000313" key="2">
    <source>
        <dbReference type="Proteomes" id="UP000318136"/>
    </source>
</evidence>
<protein>
    <submittedName>
        <fullName evidence="1">Uncharacterized protein</fullName>
    </submittedName>
</protein>
<organism evidence="1 2">
    <name type="scientific">Gordonia phage Dardanus</name>
    <dbReference type="NCBI Taxonomy" id="2588489"/>
    <lineage>
        <taxon>Viruses</taxon>
        <taxon>Duplodnaviria</taxon>
        <taxon>Heunggongvirae</taxon>
        <taxon>Uroviricota</taxon>
        <taxon>Caudoviricetes</taxon>
        <taxon>Ruthgordonvirinae</taxon>
        <taxon>Dardanusvirus</taxon>
        <taxon>Dardanusvirus dardanus</taxon>
    </lineage>
</organism>
<keyword evidence="2" id="KW-1185">Reference proteome</keyword>
<sequence>MPKYHGDPDRVVIAESFDDGRAYMAGHPEVAGWSVVSVPTLDYRMKGRHLQDYRLTPRVAARREAPLIEQACEFLVAIYGVSDDRGDVAAHYETLARLVRPAPKGDG</sequence>
<dbReference type="KEGG" id="vg:63911662"/>
<accession>A0A514CX53</accession>
<proteinExistence type="predicted"/>
<gene>
    <name evidence="1" type="primary">56</name>
    <name evidence="1" type="ORF">SEA_DARDANUS_56</name>
</gene>